<proteinExistence type="predicted"/>
<feature type="region of interest" description="Disordered" evidence="1">
    <location>
        <begin position="225"/>
        <end position="257"/>
    </location>
</feature>
<name>A0A8X7SFH9_BRACI</name>
<feature type="region of interest" description="Disordered" evidence="1">
    <location>
        <begin position="20"/>
        <end position="137"/>
    </location>
</feature>
<gene>
    <name evidence="2" type="ORF">Bca52824_033929</name>
</gene>
<evidence type="ECO:0000313" key="2">
    <source>
        <dbReference type="EMBL" id="KAG2305278.1"/>
    </source>
</evidence>
<reference evidence="2 3" key="1">
    <citation type="submission" date="2020-02" db="EMBL/GenBank/DDBJ databases">
        <authorList>
            <person name="Ma Q."/>
            <person name="Huang Y."/>
            <person name="Song X."/>
            <person name="Pei D."/>
        </authorList>
    </citation>
    <scope>NUCLEOTIDE SEQUENCE [LARGE SCALE GENOMIC DNA]</scope>
    <source>
        <strain evidence="2">Sxm20200214</strain>
        <tissue evidence="2">Leaf</tissue>
    </source>
</reference>
<dbReference type="EMBL" id="JAAMPC010000007">
    <property type="protein sequence ID" value="KAG2305278.1"/>
    <property type="molecule type" value="Genomic_DNA"/>
</dbReference>
<evidence type="ECO:0000313" key="3">
    <source>
        <dbReference type="Proteomes" id="UP000886595"/>
    </source>
</evidence>
<evidence type="ECO:0000256" key="1">
    <source>
        <dbReference type="SAM" id="MobiDB-lite"/>
    </source>
</evidence>
<feature type="region of interest" description="Disordered" evidence="1">
    <location>
        <begin position="177"/>
        <end position="202"/>
    </location>
</feature>
<keyword evidence="3" id="KW-1185">Reference proteome</keyword>
<feature type="compositionally biased region" description="Basic and acidic residues" evidence="1">
    <location>
        <begin position="179"/>
        <end position="197"/>
    </location>
</feature>
<feature type="compositionally biased region" description="Basic and acidic residues" evidence="1">
    <location>
        <begin position="234"/>
        <end position="247"/>
    </location>
</feature>
<sequence>MKFTSKMHLWETVFSFFDFNESGDGEASEAATEEAHRSCSGGEPEAGSRDDYVSGQGWRRPRMTQQASSQETRGRGNRETKERSPRHDDKAKEREQCEIQNREPRVIQEDKKTNQEPPSRAFQEALLETQAEPTKVTSQTIDLDLGLEVTKELNKVRNAEISVDEDRMDLDAVIEEGEEKQSTLKEGKERAPGDAGKKQGIRRGAFVAGGSSKMQMVQTMLANPKKNAAKTITRHGEGLKQGEEKGLSHSNLALPKP</sequence>
<organism evidence="2 3">
    <name type="scientific">Brassica carinata</name>
    <name type="common">Ethiopian mustard</name>
    <name type="synonym">Abyssinian cabbage</name>
    <dbReference type="NCBI Taxonomy" id="52824"/>
    <lineage>
        <taxon>Eukaryota</taxon>
        <taxon>Viridiplantae</taxon>
        <taxon>Streptophyta</taxon>
        <taxon>Embryophyta</taxon>
        <taxon>Tracheophyta</taxon>
        <taxon>Spermatophyta</taxon>
        <taxon>Magnoliopsida</taxon>
        <taxon>eudicotyledons</taxon>
        <taxon>Gunneridae</taxon>
        <taxon>Pentapetalae</taxon>
        <taxon>rosids</taxon>
        <taxon>malvids</taxon>
        <taxon>Brassicales</taxon>
        <taxon>Brassicaceae</taxon>
        <taxon>Brassiceae</taxon>
        <taxon>Brassica</taxon>
    </lineage>
</organism>
<feature type="compositionally biased region" description="Basic and acidic residues" evidence="1">
    <location>
        <begin position="72"/>
        <end position="114"/>
    </location>
</feature>
<dbReference type="Proteomes" id="UP000886595">
    <property type="component" value="Unassembled WGS sequence"/>
</dbReference>
<accession>A0A8X7SFH9</accession>
<comment type="caution">
    <text evidence="2">The sequence shown here is derived from an EMBL/GenBank/DDBJ whole genome shotgun (WGS) entry which is preliminary data.</text>
</comment>
<dbReference type="AlphaFoldDB" id="A0A8X7SFH9"/>
<protein>
    <submittedName>
        <fullName evidence="2">Uncharacterized protein</fullName>
    </submittedName>
</protein>